<evidence type="ECO:0000256" key="7">
    <source>
        <dbReference type="ARBA" id="ARBA00023136"/>
    </source>
</evidence>
<dbReference type="InterPro" id="IPR003593">
    <property type="entry name" value="AAA+_ATPase"/>
</dbReference>
<comment type="caution">
    <text evidence="9">The sequence shown here is derived from an EMBL/GenBank/DDBJ whole genome shotgun (WGS) entry which is preliminary data.</text>
</comment>
<keyword evidence="10" id="KW-1185">Reference proteome</keyword>
<feature type="domain" description="ABC transporter" evidence="8">
    <location>
        <begin position="3"/>
        <end position="208"/>
    </location>
</feature>
<sequence length="208" mass="22414">MTLKTHNLGCLKGDRLLFSGLTLQAEAGMILRVAGGNGAGKSSLLRILAGLAAPESGSIEWAGRPVEADRDGFRRCLFYLGHAAAAHELLSPCENLRWACACAGEPQSDRNLYVALEQVGLTREMDMPLRMLSQGQRRRASLARLFLSAQRPLWLLDEPFAALDVDAVERVAQAVQAHCARGGTTVLTTHQDAPFSQAIASLDLGDYA</sequence>
<keyword evidence="4" id="KW-0201">Cytochrome c-type biogenesis</keyword>
<evidence type="ECO:0000259" key="8">
    <source>
        <dbReference type="PROSITE" id="PS50893"/>
    </source>
</evidence>
<dbReference type="GO" id="GO:0005524">
    <property type="term" value="F:ATP binding"/>
    <property type="evidence" value="ECO:0007669"/>
    <property type="project" value="UniProtKB-KW"/>
</dbReference>
<dbReference type="PROSITE" id="PS00211">
    <property type="entry name" value="ABC_TRANSPORTER_1"/>
    <property type="match status" value="1"/>
</dbReference>
<dbReference type="SMART" id="SM00382">
    <property type="entry name" value="AAA"/>
    <property type="match status" value="1"/>
</dbReference>
<evidence type="ECO:0000256" key="4">
    <source>
        <dbReference type="ARBA" id="ARBA00022748"/>
    </source>
</evidence>
<dbReference type="SUPFAM" id="SSF52540">
    <property type="entry name" value="P-loop containing nucleoside triphosphate hydrolases"/>
    <property type="match status" value="1"/>
</dbReference>
<evidence type="ECO:0000256" key="2">
    <source>
        <dbReference type="ARBA" id="ARBA00022475"/>
    </source>
</evidence>
<evidence type="ECO:0000256" key="3">
    <source>
        <dbReference type="ARBA" id="ARBA00022741"/>
    </source>
</evidence>
<dbReference type="GO" id="GO:0022857">
    <property type="term" value="F:transmembrane transporter activity"/>
    <property type="evidence" value="ECO:0007669"/>
    <property type="project" value="InterPro"/>
</dbReference>
<dbReference type="PROSITE" id="PS50893">
    <property type="entry name" value="ABC_TRANSPORTER_2"/>
    <property type="match status" value="1"/>
</dbReference>
<dbReference type="AlphaFoldDB" id="A0A2V1JY68"/>
<organism evidence="9 10">
    <name type="scientific">Corticimicrobacter populi</name>
    <dbReference type="NCBI Taxonomy" id="2175229"/>
    <lineage>
        <taxon>Bacteria</taxon>
        <taxon>Pseudomonadati</taxon>
        <taxon>Pseudomonadota</taxon>
        <taxon>Betaproteobacteria</taxon>
        <taxon>Burkholderiales</taxon>
        <taxon>Alcaligenaceae</taxon>
        <taxon>Corticimicrobacter</taxon>
    </lineage>
</organism>
<protein>
    <submittedName>
        <fullName evidence="9">Heme ABC transporter ATP-binding protein CcmA</fullName>
    </submittedName>
</protein>
<dbReference type="RefSeq" id="WP_109063054.1">
    <property type="nucleotide sequence ID" value="NZ_QETA01000008.1"/>
</dbReference>
<dbReference type="GO" id="GO:0017004">
    <property type="term" value="P:cytochrome complex assembly"/>
    <property type="evidence" value="ECO:0007669"/>
    <property type="project" value="UniProtKB-KW"/>
</dbReference>
<keyword evidence="1" id="KW-0813">Transport</keyword>
<keyword evidence="3" id="KW-0547">Nucleotide-binding</keyword>
<evidence type="ECO:0000256" key="6">
    <source>
        <dbReference type="ARBA" id="ARBA00022967"/>
    </source>
</evidence>
<dbReference type="PANTHER" id="PTHR43499">
    <property type="entry name" value="ABC TRANSPORTER I FAMILY MEMBER 1"/>
    <property type="match status" value="1"/>
</dbReference>
<keyword evidence="2" id="KW-1003">Cell membrane</keyword>
<dbReference type="NCBIfam" id="TIGR01189">
    <property type="entry name" value="ccmA"/>
    <property type="match status" value="1"/>
</dbReference>
<dbReference type="GO" id="GO:0016887">
    <property type="term" value="F:ATP hydrolysis activity"/>
    <property type="evidence" value="ECO:0007669"/>
    <property type="project" value="InterPro"/>
</dbReference>
<dbReference type="InterPro" id="IPR003439">
    <property type="entry name" value="ABC_transporter-like_ATP-bd"/>
</dbReference>
<keyword evidence="5 9" id="KW-0067">ATP-binding</keyword>
<dbReference type="InterPro" id="IPR017871">
    <property type="entry name" value="ABC_transporter-like_CS"/>
</dbReference>
<accession>A0A2V1JY68</accession>
<dbReference type="InterPro" id="IPR027417">
    <property type="entry name" value="P-loop_NTPase"/>
</dbReference>
<dbReference type="Pfam" id="PF00005">
    <property type="entry name" value="ABC_tran"/>
    <property type="match status" value="1"/>
</dbReference>
<gene>
    <name evidence="9" type="ORF">DD235_15660</name>
</gene>
<dbReference type="Gene3D" id="3.40.50.300">
    <property type="entry name" value="P-loop containing nucleotide triphosphate hydrolases"/>
    <property type="match status" value="1"/>
</dbReference>
<name>A0A2V1JY68_9BURK</name>
<dbReference type="NCBIfam" id="NF010061">
    <property type="entry name" value="PRK13538.1"/>
    <property type="match status" value="1"/>
</dbReference>
<proteinExistence type="predicted"/>
<keyword evidence="7" id="KW-0472">Membrane</keyword>
<evidence type="ECO:0000313" key="9">
    <source>
        <dbReference type="EMBL" id="PWF21247.1"/>
    </source>
</evidence>
<dbReference type="Proteomes" id="UP000245212">
    <property type="component" value="Unassembled WGS sequence"/>
</dbReference>
<evidence type="ECO:0000256" key="5">
    <source>
        <dbReference type="ARBA" id="ARBA00022840"/>
    </source>
</evidence>
<evidence type="ECO:0000256" key="1">
    <source>
        <dbReference type="ARBA" id="ARBA00022448"/>
    </source>
</evidence>
<reference evidence="10" key="1">
    <citation type="submission" date="2018-05" db="EMBL/GenBank/DDBJ databases">
        <authorList>
            <person name="Li Y."/>
        </authorList>
    </citation>
    <scope>NUCLEOTIDE SEQUENCE [LARGE SCALE GENOMIC DNA]</scope>
    <source>
        <strain evidence="10">3d-2-2</strain>
    </source>
</reference>
<keyword evidence="6" id="KW-1278">Translocase</keyword>
<evidence type="ECO:0000313" key="10">
    <source>
        <dbReference type="Proteomes" id="UP000245212"/>
    </source>
</evidence>
<dbReference type="InterPro" id="IPR005895">
    <property type="entry name" value="ABC_transptr_haem_export_CcmA"/>
</dbReference>
<dbReference type="EMBL" id="QETA01000008">
    <property type="protein sequence ID" value="PWF21247.1"/>
    <property type="molecule type" value="Genomic_DNA"/>
</dbReference>
<dbReference type="PANTHER" id="PTHR43499:SF1">
    <property type="entry name" value="ABC TRANSPORTER I FAMILY MEMBER 1"/>
    <property type="match status" value="1"/>
</dbReference>